<proteinExistence type="predicted"/>
<sequence>MIAVAGVAGVALVTAVTGVFLRSAVIVAHRRVVMLRCRRTAVILVFSVMGVFVVLAHRKPLLGCARG</sequence>
<accession>A0ABQ2MYX9</accession>
<dbReference type="Proteomes" id="UP000638043">
    <property type="component" value="Unassembled WGS sequence"/>
</dbReference>
<keyword evidence="1" id="KW-0812">Transmembrane</keyword>
<keyword evidence="1" id="KW-1133">Transmembrane helix</keyword>
<evidence type="ECO:0000313" key="3">
    <source>
        <dbReference type="Proteomes" id="UP000638043"/>
    </source>
</evidence>
<comment type="caution">
    <text evidence="2">The sequence shown here is derived from an EMBL/GenBank/DDBJ whole genome shotgun (WGS) entry which is preliminary data.</text>
</comment>
<name>A0ABQ2MYX9_9MICO</name>
<evidence type="ECO:0000313" key="2">
    <source>
        <dbReference type="EMBL" id="GGO62335.1"/>
    </source>
</evidence>
<reference evidence="3" key="1">
    <citation type="journal article" date="2019" name="Int. J. Syst. Evol. Microbiol.">
        <title>The Global Catalogue of Microorganisms (GCM) 10K type strain sequencing project: providing services to taxonomists for standard genome sequencing and annotation.</title>
        <authorList>
            <consortium name="The Broad Institute Genomics Platform"/>
            <consortium name="The Broad Institute Genome Sequencing Center for Infectious Disease"/>
            <person name="Wu L."/>
            <person name="Ma J."/>
        </authorList>
    </citation>
    <scope>NUCLEOTIDE SEQUENCE [LARGE SCALE GENOMIC DNA]</scope>
    <source>
        <strain evidence="3">CGMCC 4.7181</strain>
    </source>
</reference>
<protein>
    <submittedName>
        <fullName evidence="2">Uncharacterized protein</fullName>
    </submittedName>
</protein>
<evidence type="ECO:0000256" key="1">
    <source>
        <dbReference type="SAM" id="Phobius"/>
    </source>
</evidence>
<feature type="transmembrane region" description="Helical" evidence="1">
    <location>
        <begin position="6"/>
        <end position="28"/>
    </location>
</feature>
<keyword evidence="1" id="KW-0472">Membrane</keyword>
<keyword evidence="3" id="KW-1185">Reference proteome</keyword>
<organism evidence="2 3">
    <name type="scientific">Microbacterium nanhaiense</name>
    <dbReference type="NCBI Taxonomy" id="1301026"/>
    <lineage>
        <taxon>Bacteria</taxon>
        <taxon>Bacillati</taxon>
        <taxon>Actinomycetota</taxon>
        <taxon>Actinomycetes</taxon>
        <taxon>Micrococcales</taxon>
        <taxon>Microbacteriaceae</taxon>
        <taxon>Microbacterium</taxon>
    </lineage>
</organism>
<gene>
    <name evidence="2" type="ORF">GCM10010910_12190</name>
</gene>
<feature type="transmembrane region" description="Helical" evidence="1">
    <location>
        <begin position="40"/>
        <end position="57"/>
    </location>
</feature>
<dbReference type="EMBL" id="BMMQ01000003">
    <property type="protein sequence ID" value="GGO62335.1"/>
    <property type="molecule type" value="Genomic_DNA"/>
</dbReference>